<dbReference type="InParanoid" id="A0A0C3AXD9"/>
<name>A0A0C3AXD9_9AGAM</name>
<reference evidence="2 3" key="1">
    <citation type="submission" date="2014-04" db="EMBL/GenBank/DDBJ databases">
        <authorList>
            <consortium name="DOE Joint Genome Institute"/>
            <person name="Kuo A."/>
            <person name="Kohler A."/>
            <person name="Nagy L.G."/>
            <person name="Floudas D."/>
            <person name="Copeland A."/>
            <person name="Barry K.W."/>
            <person name="Cichocki N."/>
            <person name="Veneault-Fourrey C."/>
            <person name="LaButti K."/>
            <person name="Lindquist E.A."/>
            <person name="Lipzen A."/>
            <person name="Lundell T."/>
            <person name="Morin E."/>
            <person name="Murat C."/>
            <person name="Sun H."/>
            <person name="Tunlid A."/>
            <person name="Henrissat B."/>
            <person name="Grigoriev I.V."/>
            <person name="Hibbett D.S."/>
            <person name="Martin F."/>
            <person name="Nordberg H.P."/>
            <person name="Cantor M.N."/>
            <person name="Hua S.X."/>
        </authorList>
    </citation>
    <scope>NUCLEOTIDE SEQUENCE [LARGE SCALE GENOMIC DNA]</scope>
    <source>
        <strain evidence="2 3">Foug A</strain>
    </source>
</reference>
<proteinExistence type="predicted"/>
<organism evidence="2 3">
    <name type="scientific">Scleroderma citrinum Foug A</name>
    <dbReference type="NCBI Taxonomy" id="1036808"/>
    <lineage>
        <taxon>Eukaryota</taxon>
        <taxon>Fungi</taxon>
        <taxon>Dikarya</taxon>
        <taxon>Basidiomycota</taxon>
        <taxon>Agaricomycotina</taxon>
        <taxon>Agaricomycetes</taxon>
        <taxon>Agaricomycetidae</taxon>
        <taxon>Boletales</taxon>
        <taxon>Sclerodermatineae</taxon>
        <taxon>Sclerodermataceae</taxon>
        <taxon>Scleroderma</taxon>
    </lineage>
</organism>
<dbReference type="EMBL" id="KN822006">
    <property type="protein sequence ID" value="KIM69632.1"/>
    <property type="molecule type" value="Genomic_DNA"/>
</dbReference>
<evidence type="ECO:0000313" key="3">
    <source>
        <dbReference type="Proteomes" id="UP000053989"/>
    </source>
</evidence>
<dbReference type="AlphaFoldDB" id="A0A0C3AXD9"/>
<keyword evidence="3" id="KW-1185">Reference proteome</keyword>
<keyword evidence="1" id="KW-1133">Transmembrane helix</keyword>
<sequence length="126" mass="14789">MNSHHCIITRINVIHNQRTTFTRVLVTMISSGFILARLLPTHVLLRVSGCSPEGRPQPCKIRPVQKAIGITPWREQRLRQKLVWQELRHALINLLNFHLDHYVFHRQCIFIPNPEPRTAHYHPNVV</sequence>
<keyword evidence="1" id="KW-0472">Membrane</keyword>
<feature type="transmembrane region" description="Helical" evidence="1">
    <location>
        <begin position="21"/>
        <end position="39"/>
    </location>
</feature>
<protein>
    <submittedName>
        <fullName evidence="2">Uncharacterized protein</fullName>
    </submittedName>
</protein>
<dbReference type="HOGENOM" id="CLU_1982888_0_0_1"/>
<evidence type="ECO:0000313" key="2">
    <source>
        <dbReference type="EMBL" id="KIM69632.1"/>
    </source>
</evidence>
<reference evidence="3" key="2">
    <citation type="submission" date="2015-01" db="EMBL/GenBank/DDBJ databases">
        <title>Evolutionary Origins and Diversification of the Mycorrhizal Mutualists.</title>
        <authorList>
            <consortium name="DOE Joint Genome Institute"/>
            <consortium name="Mycorrhizal Genomics Consortium"/>
            <person name="Kohler A."/>
            <person name="Kuo A."/>
            <person name="Nagy L.G."/>
            <person name="Floudas D."/>
            <person name="Copeland A."/>
            <person name="Barry K.W."/>
            <person name="Cichocki N."/>
            <person name="Veneault-Fourrey C."/>
            <person name="LaButti K."/>
            <person name="Lindquist E.A."/>
            <person name="Lipzen A."/>
            <person name="Lundell T."/>
            <person name="Morin E."/>
            <person name="Murat C."/>
            <person name="Riley R."/>
            <person name="Ohm R."/>
            <person name="Sun H."/>
            <person name="Tunlid A."/>
            <person name="Henrissat B."/>
            <person name="Grigoriev I.V."/>
            <person name="Hibbett D.S."/>
            <person name="Martin F."/>
        </authorList>
    </citation>
    <scope>NUCLEOTIDE SEQUENCE [LARGE SCALE GENOMIC DNA]</scope>
    <source>
        <strain evidence="3">Foug A</strain>
    </source>
</reference>
<gene>
    <name evidence="2" type="ORF">SCLCIDRAFT_716699</name>
</gene>
<dbReference type="Proteomes" id="UP000053989">
    <property type="component" value="Unassembled WGS sequence"/>
</dbReference>
<accession>A0A0C3AXD9</accession>
<evidence type="ECO:0000256" key="1">
    <source>
        <dbReference type="SAM" id="Phobius"/>
    </source>
</evidence>
<keyword evidence="1" id="KW-0812">Transmembrane</keyword>